<dbReference type="Proteomes" id="UP000067683">
    <property type="component" value="Chromosome"/>
</dbReference>
<dbReference type="InterPro" id="IPR027417">
    <property type="entry name" value="P-loop_NTPase"/>
</dbReference>
<evidence type="ECO:0000256" key="4">
    <source>
        <dbReference type="ARBA" id="ARBA00022840"/>
    </source>
</evidence>
<keyword evidence="4 6" id="KW-0067">ATP-binding</keyword>
<dbReference type="KEGG" id="prt:AUC31_11795"/>
<dbReference type="EMBL" id="CP013659">
    <property type="protein sequence ID" value="ALS75831.1"/>
    <property type="molecule type" value="Genomic_DNA"/>
</dbReference>
<evidence type="ECO:0000313" key="6">
    <source>
        <dbReference type="EMBL" id="ALS75831.1"/>
    </source>
</evidence>
<proteinExistence type="inferred from homology"/>
<organism evidence="6 7">
    <name type="scientific">Planococcus rifietoensis</name>
    <dbReference type="NCBI Taxonomy" id="200991"/>
    <lineage>
        <taxon>Bacteria</taxon>
        <taxon>Bacillati</taxon>
        <taxon>Bacillota</taxon>
        <taxon>Bacilli</taxon>
        <taxon>Bacillales</taxon>
        <taxon>Caryophanaceae</taxon>
        <taxon>Planococcus</taxon>
    </lineage>
</organism>
<evidence type="ECO:0000256" key="1">
    <source>
        <dbReference type="ARBA" id="ARBA00005417"/>
    </source>
</evidence>
<protein>
    <submittedName>
        <fullName evidence="6">Bacitracin ABC transporter ATP-binding protein</fullName>
    </submittedName>
</protein>
<dbReference type="Gene3D" id="3.40.50.300">
    <property type="entry name" value="P-loop containing nucleotide triphosphate hydrolases"/>
    <property type="match status" value="1"/>
</dbReference>
<dbReference type="SMART" id="SM00382">
    <property type="entry name" value="AAA"/>
    <property type="match status" value="1"/>
</dbReference>
<dbReference type="PROSITE" id="PS00211">
    <property type="entry name" value="ABC_TRANSPORTER_1"/>
    <property type="match status" value="1"/>
</dbReference>
<dbReference type="GO" id="GO:0005524">
    <property type="term" value="F:ATP binding"/>
    <property type="evidence" value="ECO:0007669"/>
    <property type="project" value="UniProtKB-KW"/>
</dbReference>
<dbReference type="Pfam" id="PF00005">
    <property type="entry name" value="ABC_tran"/>
    <property type="match status" value="1"/>
</dbReference>
<dbReference type="PROSITE" id="PS50893">
    <property type="entry name" value="ABC_TRANSPORTER_2"/>
    <property type="match status" value="1"/>
</dbReference>
<keyword evidence="2" id="KW-0813">Transport</keyword>
<name>A0A0U2PCE3_9BACL</name>
<dbReference type="AlphaFoldDB" id="A0A0U2PCE3"/>
<dbReference type="GO" id="GO:0016887">
    <property type="term" value="F:ATP hydrolysis activity"/>
    <property type="evidence" value="ECO:0007669"/>
    <property type="project" value="InterPro"/>
</dbReference>
<gene>
    <name evidence="6" type="ORF">AUC31_11795</name>
</gene>
<dbReference type="OrthoDB" id="9804819at2"/>
<evidence type="ECO:0000313" key="7">
    <source>
        <dbReference type="Proteomes" id="UP000067683"/>
    </source>
</evidence>
<accession>A0A0U2PCE3</accession>
<comment type="similarity">
    <text evidence="1">Belongs to the ABC transporter superfamily.</text>
</comment>
<evidence type="ECO:0000256" key="2">
    <source>
        <dbReference type="ARBA" id="ARBA00022448"/>
    </source>
</evidence>
<dbReference type="RefSeq" id="WP_058382534.1">
    <property type="nucleotide sequence ID" value="NZ_CP013659.2"/>
</dbReference>
<dbReference type="PANTHER" id="PTHR43335">
    <property type="entry name" value="ABC TRANSPORTER, ATP-BINDING PROTEIN"/>
    <property type="match status" value="1"/>
</dbReference>
<dbReference type="PANTHER" id="PTHR43335:SF8">
    <property type="entry name" value="ABC TRANSPORTER, ATP-BINDING PROTEIN"/>
    <property type="match status" value="1"/>
</dbReference>
<dbReference type="SUPFAM" id="SSF52540">
    <property type="entry name" value="P-loop containing nucleoside triphosphate hydrolases"/>
    <property type="match status" value="1"/>
</dbReference>
<feature type="domain" description="ABC transporter" evidence="5">
    <location>
        <begin position="5"/>
        <end position="233"/>
    </location>
</feature>
<dbReference type="InterPro" id="IPR017871">
    <property type="entry name" value="ABC_transporter-like_CS"/>
</dbReference>
<dbReference type="CDD" id="cd03268">
    <property type="entry name" value="ABC_BcrA_bacitracin_resist"/>
    <property type="match status" value="1"/>
</dbReference>
<reference evidence="6" key="1">
    <citation type="submission" date="2016-01" db="EMBL/GenBank/DDBJ databases">
        <title>Complete genome of Planococcus rifietoensis type strain M8.</title>
        <authorList>
            <person name="See-Too W.S."/>
        </authorList>
    </citation>
    <scope>NUCLEOTIDE SEQUENCE [LARGE SCALE GENOMIC DNA]</scope>
    <source>
        <strain evidence="6">M8</strain>
    </source>
</reference>
<keyword evidence="3" id="KW-0547">Nucleotide-binding</keyword>
<dbReference type="STRING" id="200991.AUC31_11795"/>
<evidence type="ECO:0000256" key="3">
    <source>
        <dbReference type="ARBA" id="ARBA00022741"/>
    </source>
</evidence>
<dbReference type="InterPro" id="IPR003593">
    <property type="entry name" value="AAA+_ATPase"/>
</dbReference>
<keyword evidence="7" id="KW-1185">Reference proteome</keyword>
<evidence type="ECO:0000259" key="5">
    <source>
        <dbReference type="PROSITE" id="PS50893"/>
    </source>
</evidence>
<sequence>MTHILRTHQLTKAYNGEEVVSSVDMNVRQGEIYGFLGPNGAGKTTIMKMITNLVKPSGGEIELFGEKVHDTSYELLKRMGSIIEYPIFFEKLTARKNLELHCEYMGYYDKQAIPETLALVNLVNVENKPVKDFSLGMKQRLGIARAVITKPEILILDEPVNGLDPVGMHELRELFVKLSRQYGITLLISSHNLSEIEQIADTIGVIRKGQLIKEASMEEIRNTHANHIELVVKDYPKAAFILENKLKARNFRVREDKSIINIYDDISQNAIFQSMMQNEVEIESLNHKKQPLEDYFLQLIEGEGSYAKSN</sequence>
<dbReference type="InterPro" id="IPR003439">
    <property type="entry name" value="ABC_transporter-like_ATP-bd"/>
</dbReference>